<evidence type="ECO:0000313" key="1">
    <source>
        <dbReference type="EMBL" id="KAG0412272.1"/>
    </source>
</evidence>
<sequence>MSPLTYGAAQTVSTKPMVAYSQLFHNGQRDRNETATIKKEIKHHNTYTYSVEKGIDTGLAGTWSAGLQDVVGASAELSVKFSTSWGSTKTETTETTYSLTQVVTIPPESTVQVLLVINEDYSGVRLGYCVTEAHSWARGGTSASAAAMTSLWNAQTAEARAAAAAPARHPCSRLGGSEARALAYGSPCGGFKSRPSPALQEPRETAQPRPVYLTIHDIPVRKWASENIGKHNVFQDVAVVLKETSLGDEQIRTHDLTTSSVSLEPLLDGQISCVEECGSTHSLVPDLHQLSDLPLALRELPRQKAAEREL</sequence>
<gene>
    <name evidence="1" type="ORF">HPB47_010594</name>
</gene>
<evidence type="ECO:0000313" key="2">
    <source>
        <dbReference type="Proteomes" id="UP000805193"/>
    </source>
</evidence>
<keyword evidence="2" id="KW-1185">Reference proteome</keyword>
<dbReference type="Proteomes" id="UP000805193">
    <property type="component" value="Unassembled WGS sequence"/>
</dbReference>
<name>A0AC60NYW5_IXOPE</name>
<accession>A0AC60NYW5</accession>
<proteinExistence type="predicted"/>
<protein>
    <submittedName>
        <fullName evidence="1">Uncharacterized protein</fullName>
    </submittedName>
</protein>
<reference evidence="1 2" key="1">
    <citation type="journal article" date="2020" name="Cell">
        <title>Large-Scale Comparative Analyses of Tick Genomes Elucidate Their Genetic Diversity and Vector Capacities.</title>
        <authorList>
            <consortium name="Tick Genome and Microbiome Consortium (TIGMIC)"/>
            <person name="Jia N."/>
            <person name="Wang J."/>
            <person name="Shi W."/>
            <person name="Du L."/>
            <person name="Sun Y."/>
            <person name="Zhan W."/>
            <person name="Jiang J.F."/>
            <person name="Wang Q."/>
            <person name="Zhang B."/>
            <person name="Ji P."/>
            <person name="Bell-Sakyi L."/>
            <person name="Cui X.M."/>
            <person name="Yuan T.T."/>
            <person name="Jiang B.G."/>
            <person name="Yang W.F."/>
            <person name="Lam T.T."/>
            <person name="Chang Q.C."/>
            <person name="Ding S.J."/>
            <person name="Wang X.J."/>
            <person name="Zhu J.G."/>
            <person name="Ruan X.D."/>
            <person name="Zhao L."/>
            <person name="Wei J.T."/>
            <person name="Ye R.Z."/>
            <person name="Que T.C."/>
            <person name="Du C.H."/>
            <person name="Zhou Y.H."/>
            <person name="Cheng J.X."/>
            <person name="Dai P.F."/>
            <person name="Guo W.B."/>
            <person name="Han X.H."/>
            <person name="Huang E.J."/>
            <person name="Li L.F."/>
            <person name="Wei W."/>
            <person name="Gao Y.C."/>
            <person name="Liu J.Z."/>
            <person name="Shao H.Z."/>
            <person name="Wang X."/>
            <person name="Wang C.C."/>
            <person name="Yang T.C."/>
            <person name="Huo Q.B."/>
            <person name="Li W."/>
            <person name="Chen H.Y."/>
            <person name="Chen S.E."/>
            <person name="Zhou L.G."/>
            <person name="Ni X.B."/>
            <person name="Tian J.H."/>
            <person name="Sheng Y."/>
            <person name="Liu T."/>
            <person name="Pan Y.S."/>
            <person name="Xia L.Y."/>
            <person name="Li J."/>
            <person name="Zhao F."/>
            <person name="Cao W.C."/>
        </authorList>
    </citation>
    <scope>NUCLEOTIDE SEQUENCE [LARGE SCALE GENOMIC DNA]</scope>
    <source>
        <strain evidence="1">Iper-2018</strain>
    </source>
</reference>
<dbReference type="EMBL" id="JABSTQ010011363">
    <property type="protein sequence ID" value="KAG0412272.1"/>
    <property type="molecule type" value="Genomic_DNA"/>
</dbReference>
<organism evidence="1 2">
    <name type="scientific">Ixodes persulcatus</name>
    <name type="common">Taiga tick</name>
    <dbReference type="NCBI Taxonomy" id="34615"/>
    <lineage>
        <taxon>Eukaryota</taxon>
        <taxon>Metazoa</taxon>
        <taxon>Ecdysozoa</taxon>
        <taxon>Arthropoda</taxon>
        <taxon>Chelicerata</taxon>
        <taxon>Arachnida</taxon>
        <taxon>Acari</taxon>
        <taxon>Parasitiformes</taxon>
        <taxon>Ixodida</taxon>
        <taxon>Ixodoidea</taxon>
        <taxon>Ixodidae</taxon>
        <taxon>Ixodinae</taxon>
        <taxon>Ixodes</taxon>
    </lineage>
</organism>
<comment type="caution">
    <text evidence="1">The sequence shown here is derived from an EMBL/GenBank/DDBJ whole genome shotgun (WGS) entry which is preliminary data.</text>
</comment>